<dbReference type="GeneID" id="112281037"/>
<keyword evidence="6" id="KW-0539">Nucleus</keyword>
<evidence type="ECO:0000256" key="7">
    <source>
        <dbReference type="ARBA" id="ARBA00024343"/>
    </source>
</evidence>
<dbReference type="GO" id="GO:0000976">
    <property type="term" value="F:transcription cis-regulatory region binding"/>
    <property type="evidence" value="ECO:0007669"/>
    <property type="project" value="UniProtKB-ARBA"/>
</dbReference>
<dbReference type="SMR" id="A0A2K1KLY4"/>
<evidence type="ECO:0000256" key="1">
    <source>
        <dbReference type="ARBA" id="ARBA00004123"/>
    </source>
</evidence>
<dbReference type="Gramene" id="Pp3c4_2530V3.1">
    <property type="protein sequence ID" value="Pp3c4_2530V3.1"/>
    <property type="gene ID" value="Pp3c4_2530"/>
</dbReference>
<keyword evidence="2" id="KW-0936">Ethylene signaling pathway</keyword>
<dbReference type="InterPro" id="IPR016177">
    <property type="entry name" value="DNA-bd_dom_sf"/>
</dbReference>
<dbReference type="SUPFAM" id="SSF54171">
    <property type="entry name" value="DNA-binding domain"/>
    <property type="match status" value="1"/>
</dbReference>
<feature type="region of interest" description="Disordered" evidence="8">
    <location>
        <begin position="237"/>
        <end position="292"/>
    </location>
</feature>
<dbReference type="Gramene" id="Pp3c4_2530V3.2">
    <property type="protein sequence ID" value="Pp3c4_2530V3.2"/>
    <property type="gene ID" value="Pp3c4_2530"/>
</dbReference>
<protein>
    <recommendedName>
        <fullName evidence="9">AP2/ERF domain-containing protein</fullName>
    </recommendedName>
</protein>
<evidence type="ECO:0000259" key="9">
    <source>
        <dbReference type="PROSITE" id="PS51032"/>
    </source>
</evidence>
<dbReference type="Gene3D" id="3.30.730.10">
    <property type="entry name" value="AP2/ERF domain"/>
    <property type="match status" value="1"/>
</dbReference>
<dbReference type="PANTHER" id="PTHR31657:SF40">
    <property type="entry name" value="ETHYLENE-RESPONSIVE TRANSCRIPTION FACTOR ERF062"/>
    <property type="match status" value="1"/>
</dbReference>
<dbReference type="InterPro" id="IPR051758">
    <property type="entry name" value="ERF/AP2-like"/>
</dbReference>
<evidence type="ECO:0000256" key="5">
    <source>
        <dbReference type="ARBA" id="ARBA00023163"/>
    </source>
</evidence>
<dbReference type="InterPro" id="IPR001471">
    <property type="entry name" value="AP2/ERF_dom"/>
</dbReference>
<comment type="subcellular location">
    <subcellularLocation>
        <location evidence="1">Nucleus</location>
    </subcellularLocation>
</comment>
<dbReference type="EMBL" id="ABEU02000004">
    <property type="protein sequence ID" value="PNR54781.1"/>
    <property type="molecule type" value="Genomic_DNA"/>
</dbReference>
<dbReference type="GO" id="GO:0005634">
    <property type="term" value="C:nucleus"/>
    <property type="evidence" value="ECO:0007669"/>
    <property type="project" value="UniProtKB-SubCell"/>
</dbReference>
<feature type="compositionally biased region" description="Polar residues" evidence="8">
    <location>
        <begin position="350"/>
        <end position="363"/>
    </location>
</feature>
<accession>A0A2K1KLY4</accession>
<feature type="domain" description="AP2/ERF" evidence="9">
    <location>
        <begin position="287"/>
        <end position="344"/>
    </location>
</feature>
<evidence type="ECO:0000313" key="10">
    <source>
        <dbReference type="EMBL" id="PNR54781.1"/>
    </source>
</evidence>
<evidence type="ECO:0000256" key="8">
    <source>
        <dbReference type="SAM" id="MobiDB-lite"/>
    </source>
</evidence>
<dbReference type="EnsemblPlants" id="Pp3c4_2530V3.1">
    <property type="protein sequence ID" value="Pp3c4_2530V3.1"/>
    <property type="gene ID" value="Pp3c4_2530"/>
</dbReference>
<reference evidence="11" key="3">
    <citation type="submission" date="2020-12" db="UniProtKB">
        <authorList>
            <consortium name="EnsemblPlants"/>
        </authorList>
    </citation>
    <scope>IDENTIFICATION</scope>
</reference>
<proteinExistence type="inferred from homology"/>
<dbReference type="PANTHER" id="PTHR31657">
    <property type="entry name" value="ETHYLENE-RESPONSIVE TRANSCRIPTION FACTOR ERF061"/>
    <property type="match status" value="1"/>
</dbReference>
<dbReference type="Proteomes" id="UP000006727">
    <property type="component" value="Chromosome 4"/>
</dbReference>
<feature type="region of interest" description="Disordered" evidence="8">
    <location>
        <begin position="342"/>
        <end position="467"/>
    </location>
</feature>
<evidence type="ECO:0000313" key="11">
    <source>
        <dbReference type="EnsemblPlants" id="Pp3c4_2530V3.1"/>
    </source>
</evidence>
<dbReference type="AlphaFoldDB" id="A0A2K1KLY4"/>
<feature type="compositionally biased region" description="Basic residues" evidence="8">
    <location>
        <begin position="283"/>
        <end position="292"/>
    </location>
</feature>
<evidence type="ECO:0000256" key="2">
    <source>
        <dbReference type="ARBA" id="ARBA00022745"/>
    </source>
</evidence>
<feature type="compositionally biased region" description="Low complexity" evidence="8">
    <location>
        <begin position="428"/>
        <end position="454"/>
    </location>
</feature>
<feature type="compositionally biased region" description="Pro residues" evidence="8">
    <location>
        <begin position="455"/>
        <end position="465"/>
    </location>
</feature>
<dbReference type="GO" id="GO:0003700">
    <property type="term" value="F:DNA-binding transcription factor activity"/>
    <property type="evidence" value="ECO:0007669"/>
    <property type="project" value="InterPro"/>
</dbReference>
<dbReference type="CDD" id="cd00018">
    <property type="entry name" value="AP2"/>
    <property type="match status" value="1"/>
</dbReference>
<dbReference type="PRINTS" id="PR00367">
    <property type="entry name" value="ETHRSPELEMNT"/>
</dbReference>
<feature type="compositionally biased region" description="Polar residues" evidence="8">
    <location>
        <begin position="373"/>
        <end position="393"/>
    </location>
</feature>
<dbReference type="FunFam" id="3.30.730.10:FF:000001">
    <property type="entry name" value="Ethylene-responsive transcription factor 2"/>
    <property type="match status" value="1"/>
</dbReference>
<keyword evidence="4" id="KW-0238">DNA-binding</keyword>
<evidence type="ECO:0000313" key="12">
    <source>
        <dbReference type="Proteomes" id="UP000006727"/>
    </source>
</evidence>
<reference evidence="10 12" key="1">
    <citation type="journal article" date="2008" name="Science">
        <title>The Physcomitrella genome reveals evolutionary insights into the conquest of land by plants.</title>
        <authorList>
            <person name="Rensing S."/>
            <person name="Lang D."/>
            <person name="Zimmer A."/>
            <person name="Terry A."/>
            <person name="Salamov A."/>
            <person name="Shapiro H."/>
            <person name="Nishiyama T."/>
            <person name="Perroud P.-F."/>
            <person name="Lindquist E."/>
            <person name="Kamisugi Y."/>
            <person name="Tanahashi T."/>
            <person name="Sakakibara K."/>
            <person name="Fujita T."/>
            <person name="Oishi K."/>
            <person name="Shin-I T."/>
            <person name="Kuroki Y."/>
            <person name="Toyoda A."/>
            <person name="Suzuki Y."/>
            <person name="Hashimoto A."/>
            <person name="Yamaguchi K."/>
            <person name="Sugano A."/>
            <person name="Kohara Y."/>
            <person name="Fujiyama A."/>
            <person name="Anterola A."/>
            <person name="Aoki S."/>
            <person name="Ashton N."/>
            <person name="Barbazuk W.B."/>
            <person name="Barker E."/>
            <person name="Bennetzen J."/>
            <person name="Bezanilla M."/>
            <person name="Blankenship R."/>
            <person name="Cho S.H."/>
            <person name="Dutcher S."/>
            <person name="Estelle M."/>
            <person name="Fawcett J.A."/>
            <person name="Gundlach H."/>
            <person name="Hanada K."/>
            <person name="Heyl A."/>
            <person name="Hicks K.A."/>
            <person name="Hugh J."/>
            <person name="Lohr M."/>
            <person name="Mayer K."/>
            <person name="Melkozernov A."/>
            <person name="Murata T."/>
            <person name="Nelson D."/>
            <person name="Pils B."/>
            <person name="Prigge M."/>
            <person name="Reiss B."/>
            <person name="Renner T."/>
            <person name="Rombauts S."/>
            <person name="Rushton P."/>
            <person name="Sanderfoot A."/>
            <person name="Schween G."/>
            <person name="Shiu S.-H."/>
            <person name="Stueber K."/>
            <person name="Theodoulou F.L."/>
            <person name="Tu H."/>
            <person name="Van de Peer Y."/>
            <person name="Verrier P.J."/>
            <person name="Waters E."/>
            <person name="Wood A."/>
            <person name="Yang L."/>
            <person name="Cove D."/>
            <person name="Cuming A."/>
            <person name="Hasebe M."/>
            <person name="Lucas S."/>
            <person name="Mishler D.B."/>
            <person name="Reski R."/>
            <person name="Grigoriev I."/>
            <person name="Quatrano R.S."/>
            <person name="Boore J.L."/>
        </authorList>
    </citation>
    <scope>NUCLEOTIDE SEQUENCE [LARGE SCALE GENOMIC DNA]</scope>
    <source>
        <strain evidence="11 12">cv. Gransden 2004</strain>
    </source>
</reference>
<comment type="similarity">
    <text evidence="7">Belongs to the AP2/ERF transcription factor family. ERF subfamily.</text>
</comment>
<keyword evidence="3" id="KW-0805">Transcription regulation</keyword>
<feature type="region of interest" description="Disordered" evidence="8">
    <location>
        <begin position="198"/>
        <end position="224"/>
    </location>
</feature>
<feature type="compositionally biased region" description="Polar residues" evidence="8">
    <location>
        <begin position="211"/>
        <end position="224"/>
    </location>
</feature>
<gene>
    <name evidence="11" type="primary">LOC112281037</name>
    <name evidence="10" type="ORF">PHYPA_005674</name>
</gene>
<dbReference type="RefSeq" id="XP_024372944.1">
    <property type="nucleotide sequence ID" value="XM_024517176.2"/>
</dbReference>
<dbReference type="KEGG" id="ppp:112281037"/>
<dbReference type="GO" id="GO:0009873">
    <property type="term" value="P:ethylene-activated signaling pathway"/>
    <property type="evidence" value="ECO:0007669"/>
    <property type="project" value="UniProtKB-KW"/>
</dbReference>
<reference evidence="10 12" key="2">
    <citation type="journal article" date="2018" name="Plant J.">
        <title>The Physcomitrella patens chromosome-scale assembly reveals moss genome structure and evolution.</title>
        <authorList>
            <person name="Lang D."/>
            <person name="Ullrich K.K."/>
            <person name="Murat F."/>
            <person name="Fuchs J."/>
            <person name="Jenkins J."/>
            <person name="Haas F.B."/>
            <person name="Piednoel M."/>
            <person name="Gundlach H."/>
            <person name="Van Bel M."/>
            <person name="Meyberg R."/>
            <person name="Vives C."/>
            <person name="Morata J."/>
            <person name="Symeonidi A."/>
            <person name="Hiss M."/>
            <person name="Muchero W."/>
            <person name="Kamisugi Y."/>
            <person name="Saleh O."/>
            <person name="Blanc G."/>
            <person name="Decker E.L."/>
            <person name="van Gessel N."/>
            <person name="Grimwood J."/>
            <person name="Hayes R.D."/>
            <person name="Graham S.W."/>
            <person name="Gunter L.E."/>
            <person name="McDaniel S.F."/>
            <person name="Hoernstein S.N.W."/>
            <person name="Larsson A."/>
            <person name="Li F.W."/>
            <person name="Perroud P.F."/>
            <person name="Phillips J."/>
            <person name="Ranjan P."/>
            <person name="Rokshar D.S."/>
            <person name="Rothfels C.J."/>
            <person name="Schneider L."/>
            <person name="Shu S."/>
            <person name="Stevenson D.W."/>
            <person name="Thummler F."/>
            <person name="Tillich M."/>
            <person name="Villarreal Aguilar J.C."/>
            <person name="Widiez T."/>
            <person name="Wong G.K."/>
            <person name="Wymore A."/>
            <person name="Zhang Y."/>
            <person name="Zimmer A.D."/>
            <person name="Quatrano R.S."/>
            <person name="Mayer K.F.X."/>
            <person name="Goodstein D."/>
            <person name="Casacuberta J.M."/>
            <person name="Vandepoele K."/>
            <person name="Reski R."/>
            <person name="Cuming A.C."/>
            <person name="Tuskan G.A."/>
            <person name="Maumus F."/>
            <person name="Salse J."/>
            <person name="Schmutz J."/>
            <person name="Rensing S.A."/>
        </authorList>
    </citation>
    <scope>NUCLEOTIDE SEQUENCE [LARGE SCALE GENOMIC DNA]</scope>
    <source>
        <strain evidence="11 12">cv. Gransden 2004</strain>
    </source>
</reference>
<dbReference type="PaxDb" id="3218-PP1S160_12V6.1"/>
<dbReference type="Pfam" id="PF00847">
    <property type="entry name" value="AP2"/>
    <property type="match status" value="1"/>
</dbReference>
<keyword evidence="5" id="KW-0804">Transcription</keyword>
<evidence type="ECO:0000256" key="4">
    <source>
        <dbReference type="ARBA" id="ARBA00023125"/>
    </source>
</evidence>
<evidence type="ECO:0000256" key="3">
    <source>
        <dbReference type="ARBA" id="ARBA00023015"/>
    </source>
</evidence>
<dbReference type="InterPro" id="IPR036955">
    <property type="entry name" value="AP2/ERF_dom_sf"/>
</dbReference>
<organism evidence="10">
    <name type="scientific">Physcomitrium patens</name>
    <name type="common">Spreading-leaved earth moss</name>
    <name type="synonym">Physcomitrella patens</name>
    <dbReference type="NCBI Taxonomy" id="3218"/>
    <lineage>
        <taxon>Eukaryota</taxon>
        <taxon>Viridiplantae</taxon>
        <taxon>Streptophyta</taxon>
        <taxon>Embryophyta</taxon>
        <taxon>Bryophyta</taxon>
        <taxon>Bryophytina</taxon>
        <taxon>Bryopsida</taxon>
        <taxon>Funariidae</taxon>
        <taxon>Funariales</taxon>
        <taxon>Funariaceae</taxon>
        <taxon>Physcomitrium</taxon>
    </lineage>
</organism>
<dbReference type="OrthoDB" id="10621535at2759"/>
<evidence type="ECO:0000256" key="6">
    <source>
        <dbReference type="ARBA" id="ARBA00023242"/>
    </source>
</evidence>
<dbReference type="PROSITE" id="PS51032">
    <property type="entry name" value="AP2_ERF"/>
    <property type="match status" value="1"/>
</dbReference>
<name>A0A2K1KLY4_PHYPA</name>
<keyword evidence="12" id="KW-1185">Reference proteome</keyword>
<dbReference type="EnsemblPlants" id="Pp3c4_2530V3.2">
    <property type="protein sequence ID" value="Pp3c4_2530V3.2"/>
    <property type="gene ID" value="Pp3c4_2530"/>
</dbReference>
<sequence length="570" mass="62201">MVQSEIDTNCDLIATSFNLIKFPQLNATRSGLHHRVVAGWDMICVWNQPERIDKLEPTDPPDFKLTPPSSFRDLATGQMAGVSTMVSNFPLPLGTSAYSNALSGFSNAAQYTNYWGSNNPLNPNPTDEGLGAAITGHKRLRSEKSDPFSSHYAATWNYPSASLIADHSNIVGSSMSVDLASRASEEMSWAAPLGEVVKKATERSSPPRCTGSPSNTQDQYSSDSGILHSDYVASLPFSLPHNEDPQMRKSSGLEQLEGGGSHPGERSGQGSEATPTPSPSPPVKKRRYRGVRQRPWGKWAAEIRDPKKAARVWLGTFDTAEDAAMAYDIAATKFRGLRAKLNFPDGKIPSTRSASATTISPTPVSNPAPASNPLPQTDPYSKRWTSQAAPATESSHHSAKELSWNSQIRPSVDPHPMMFTNAGANSLQQDHSPGQPSQQPQSTSSSSLWSSRAVPPSPLPLPPSPWQNISILESQNFQMSQEPQNYHHRAQYLQLDSRLHMNPHHISPADEYSRFNLGSRDSGPGDELSLEQIIDQGSSPLPLWSPREVPSPGSFPFLLQFPDEQPPPPY</sequence>
<dbReference type="SMART" id="SM00380">
    <property type="entry name" value="AP2"/>
    <property type="match status" value="1"/>
</dbReference>